<evidence type="ECO:0000313" key="3">
    <source>
        <dbReference type="Proteomes" id="UP000006729"/>
    </source>
</evidence>
<dbReference type="PANTHER" id="PTHR38928">
    <property type="entry name" value="ARGOS7"/>
    <property type="match status" value="1"/>
</dbReference>
<dbReference type="PANTHER" id="PTHR38928:SF7">
    <property type="entry name" value="ARGOS7"/>
    <property type="match status" value="1"/>
</dbReference>
<accession>U5G5T1</accession>
<feature type="transmembrane region" description="Helical" evidence="1">
    <location>
        <begin position="9"/>
        <end position="26"/>
    </location>
</feature>
<evidence type="ECO:0000313" key="2">
    <source>
        <dbReference type="EMBL" id="PNT29577.1"/>
    </source>
</evidence>
<evidence type="ECO:0000256" key="1">
    <source>
        <dbReference type="SAM" id="Phobius"/>
    </source>
</evidence>
<keyword evidence="1" id="KW-1133">Transmembrane helix</keyword>
<dbReference type="HOGENOM" id="CLU_189469_1_0_1"/>
<dbReference type="AlphaFoldDB" id="U5G5T1"/>
<dbReference type="EMBL" id="CM009295">
    <property type="protein sequence ID" value="PNT29577.1"/>
    <property type="molecule type" value="Genomic_DNA"/>
</dbReference>
<sequence>MPRYYSTRSIMFMVVVTLILLMLPPVLPPLPPPPLCLLFVPVMIMSVLVMLALSPSFQDQLLCCMAPLL</sequence>
<keyword evidence="1" id="KW-0812">Transmembrane</keyword>
<dbReference type="Proteomes" id="UP000006729">
    <property type="component" value="Chromosome 6"/>
</dbReference>
<proteinExistence type="predicted"/>
<feature type="transmembrane region" description="Helical" evidence="1">
    <location>
        <begin position="32"/>
        <end position="53"/>
    </location>
</feature>
<reference evidence="2 3" key="1">
    <citation type="journal article" date="2006" name="Science">
        <title>The genome of black cottonwood, Populus trichocarpa (Torr. &amp; Gray).</title>
        <authorList>
            <person name="Tuskan G.A."/>
            <person name="Difazio S."/>
            <person name="Jansson S."/>
            <person name="Bohlmann J."/>
            <person name="Grigoriev I."/>
            <person name="Hellsten U."/>
            <person name="Putnam N."/>
            <person name="Ralph S."/>
            <person name="Rombauts S."/>
            <person name="Salamov A."/>
            <person name="Schein J."/>
            <person name="Sterck L."/>
            <person name="Aerts A."/>
            <person name="Bhalerao R.R."/>
            <person name="Bhalerao R.P."/>
            <person name="Blaudez D."/>
            <person name="Boerjan W."/>
            <person name="Brun A."/>
            <person name="Brunner A."/>
            <person name="Busov V."/>
            <person name="Campbell M."/>
            <person name="Carlson J."/>
            <person name="Chalot M."/>
            <person name="Chapman J."/>
            <person name="Chen G.L."/>
            <person name="Cooper D."/>
            <person name="Coutinho P.M."/>
            <person name="Couturier J."/>
            <person name="Covert S."/>
            <person name="Cronk Q."/>
            <person name="Cunningham R."/>
            <person name="Davis J."/>
            <person name="Degroeve S."/>
            <person name="Dejardin A."/>
            <person name="Depamphilis C."/>
            <person name="Detter J."/>
            <person name="Dirks B."/>
            <person name="Dubchak I."/>
            <person name="Duplessis S."/>
            <person name="Ehlting J."/>
            <person name="Ellis B."/>
            <person name="Gendler K."/>
            <person name="Goodstein D."/>
            <person name="Gribskov M."/>
            <person name="Grimwood J."/>
            <person name="Groover A."/>
            <person name="Gunter L."/>
            <person name="Hamberger B."/>
            <person name="Heinze B."/>
            <person name="Helariutta Y."/>
            <person name="Henrissat B."/>
            <person name="Holligan D."/>
            <person name="Holt R."/>
            <person name="Huang W."/>
            <person name="Islam-Faridi N."/>
            <person name="Jones S."/>
            <person name="Jones-Rhoades M."/>
            <person name="Jorgensen R."/>
            <person name="Joshi C."/>
            <person name="Kangasjarvi J."/>
            <person name="Karlsson J."/>
            <person name="Kelleher C."/>
            <person name="Kirkpatrick R."/>
            <person name="Kirst M."/>
            <person name="Kohler A."/>
            <person name="Kalluri U."/>
            <person name="Larimer F."/>
            <person name="Leebens-Mack J."/>
            <person name="Leple J.C."/>
            <person name="Locascio P."/>
            <person name="Lou Y."/>
            <person name="Lucas S."/>
            <person name="Martin F."/>
            <person name="Montanini B."/>
            <person name="Napoli C."/>
            <person name="Nelson D.R."/>
            <person name="Nelson C."/>
            <person name="Nieminen K."/>
            <person name="Nilsson O."/>
            <person name="Pereda V."/>
            <person name="Peter G."/>
            <person name="Philippe R."/>
            <person name="Pilate G."/>
            <person name="Poliakov A."/>
            <person name="Razumovskaya J."/>
            <person name="Richardson P."/>
            <person name="Rinaldi C."/>
            <person name="Ritland K."/>
            <person name="Rouze P."/>
            <person name="Ryaboy D."/>
            <person name="Schmutz J."/>
            <person name="Schrader J."/>
            <person name="Segerman B."/>
            <person name="Shin H."/>
            <person name="Siddiqui A."/>
            <person name="Sterky F."/>
            <person name="Terry A."/>
            <person name="Tsai C.J."/>
            <person name="Uberbacher E."/>
            <person name="Unneberg P."/>
            <person name="Vahala J."/>
            <person name="Wall K."/>
            <person name="Wessler S."/>
            <person name="Yang G."/>
            <person name="Yin T."/>
            <person name="Douglas C."/>
            <person name="Marra M."/>
            <person name="Sandberg G."/>
            <person name="Van de Peer Y."/>
            <person name="Rokhsar D."/>
        </authorList>
    </citation>
    <scope>NUCLEOTIDE SEQUENCE [LARGE SCALE GENOMIC DNA]</scope>
    <source>
        <strain evidence="3">cv. Nisqually</strain>
    </source>
</reference>
<keyword evidence="1" id="KW-0472">Membrane</keyword>
<protein>
    <submittedName>
        <fullName evidence="2">Uncharacterized protein</fullName>
    </submittedName>
</protein>
<gene>
    <name evidence="2" type="ORF">POPTR_006G038000</name>
</gene>
<name>U5G5T1_POPTR</name>
<organism evidence="2 3">
    <name type="scientific">Populus trichocarpa</name>
    <name type="common">Western balsam poplar</name>
    <name type="synonym">Populus balsamifera subsp. trichocarpa</name>
    <dbReference type="NCBI Taxonomy" id="3694"/>
    <lineage>
        <taxon>Eukaryota</taxon>
        <taxon>Viridiplantae</taxon>
        <taxon>Streptophyta</taxon>
        <taxon>Embryophyta</taxon>
        <taxon>Tracheophyta</taxon>
        <taxon>Spermatophyta</taxon>
        <taxon>Magnoliopsida</taxon>
        <taxon>eudicotyledons</taxon>
        <taxon>Gunneridae</taxon>
        <taxon>Pentapetalae</taxon>
        <taxon>rosids</taxon>
        <taxon>fabids</taxon>
        <taxon>Malpighiales</taxon>
        <taxon>Salicaceae</taxon>
        <taxon>Saliceae</taxon>
        <taxon>Populus</taxon>
    </lineage>
</organism>
<dbReference type="OMA" id="LCCMAPL"/>
<dbReference type="InParanoid" id="U5G5T1"/>
<dbReference type="Gramene" id="Potri.006G038000.1.v4.1">
    <property type="protein sequence ID" value="Potri.006G038000.1.v4.1"/>
    <property type="gene ID" value="Potri.006G038000.v4.1"/>
</dbReference>
<keyword evidence="3" id="KW-1185">Reference proteome</keyword>